<proteinExistence type="predicted"/>
<evidence type="ECO:0000313" key="8">
    <source>
        <dbReference type="Proteomes" id="UP000266313"/>
    </source>
</evidence>
<sequence length="269" mass="31090">MKLKYRTVWISDVHLGTRGCKDEYLLDFLRHIECERLYLVGDIIDFWKLKSGFYWPRLHNEIVRTVMAMAARGTRVIYIPGNHDEIFRGYIGTVFNGIEIHPRAVHETADGRRFLVLHGDEFDGVVCSSRWLAVLGSGAYDFLIEVNRWFNHVRRILGFPYWSMSAYIKHKVKNAVDFIFDFERALIHEAYEQELDGVICGHIHHATIRTAEYGTLYGNCGDWVESCTALAESHAGTLSVIRWLEQSTQLLEDFALETRPDHGRLAPTN</sequence>
<dbReference type="KEGG" id="mmai:sS8_0037"/>
<dbReference type="GO" id="GO:0008758">
    <property type="term" value="F:UDP-2,3-diacylglucosamine hydrolase activity"/>
    <property type="evidence" value="ECO:0007669"/>
    <property type="project" value="TreeGrafter"/>
</dbReference>
<evidence type="ECO:0000313" key="7">
    <source>
        <dbReference type="EMBL" id="BBA32007.1"/>
    </source>
</evidence>
<dbReference type="PANTHER" id="PTHR34990">
    <property type="entry name" value="UDP-2,3-DIACYLGLUCOSAMINE HYDROLASE-RELATED"/>
    <property type="match status" value="1"/>
</dbReference>
<dbReference type="EMBL" id="AP017928">
    <property type="protein sequence ID" value="BBA32007.1"/>
    <property type="molecule type" value="Genomic_DNA"/>
</dbReference>
<keyword evidence="3" id="KW-0479">Metal-binding</keyword>
<protein>
    <submittedName>
        <fullName evidence="7">Calcineurin-like phosphoesterase</fullName>
    </submittedName>
</protein>
<dbReference type="RefSeq" id="WP_119627872.1">
    <property type="nucleotide sequence ID" value="NZ_AP017928.1"/>
</dbReference>
<reference evidence="7 8" key="1">
    <citation type="submission" date="2016-12" db="EMBL/GenBank/DDBJ databases">
        <title>Genome sequencing of Methylocaldum marinum.</title>
        <authorList>
            <person name="Takeuchi M."/>
            <person name="Kamagata Y."/>
            <person name="Hiraoka S."/>
            <person name="Oshima K."/>
            <person name="Hattori M."/>
            <person name="Iwasaki W."/>
        </authorList>
    </citation>
    <scope>NUCLEOTIDE SEQUENCE [LARGE SCALE GENOMIC DNA]</scope>
    <source>
        <strain evidence="7 8">S8</strain>
    </source>
</reference>
<keyword evidence="2" id="KW-0997">Cell inner membrane</keyword>
<accession>A0A286T754</accession>
<evidence type="ECO:0000256" key="4">
    <source>
        <dbReference type="ARBA" id="ARBA00023136"/>
    </source>
</evidence>
<gene>
    <name evidence="7" type="ORF">sS8_0037</name>
</gene>
<evidence type="ECO:0000256" key="5">
    <source>
        <dbReference type="ARBA" id="ARBA00023211"/>
    </source>
</evidence>
<dbReference type="AlphaFoldDB" id="A0A286T754"/>
<dbReference type="InterPro" id="IPR029052">
    <property type="entry name" value="Metallo-depent_PP-like"/>
</dbReference>
<dbReference type="InterPro" id="IPR043461">
    <property type="entry name" value="LpxH-like"/>
</dbReference>
<dbReference type="Pfam" id="PF00149">
    <property type="entry name" value="Metallophos"/>
    <property type="match status" value="1"/>
</dbReference>
<dbReference type="GO" id="GO:0009245">
    <property type="term" value="P:lipid A biosynthetic process"/>
    <property type="evidence" value="ECO:0007669"/>
    <property type="project" value="TreeGrafter"/>
</dbReference>
<dbReference type="OrthoDB" id="9802481at2"/>
<dbReference type="GO" id="GO:0046872">
    <property type="term" value="F:metal ion binding"/>
    <property type="evidence" value="ECO:0007669"/>
    <property type="project" value="UniProtKB-KW"/>
</dbReference>
<organism evidence="7 8">
    <name type="scientific">Methylocaldum marinum</name>
    <dbReference type="NCBI Taxonomy" id="1432792"/>
    <lineage>
        <taxon>Bacteria</taxon>
        <taxon>Pseudomonadati</taxon>
        <taxon>Pseudomonadota</taxon>
        <taxon>Gammaproteobacteria</taxon>
        <taxon>Methylococcales</taxon>
        <taxon>Methylococcaceae</taxon>
        <taxon>Methylocaldum</taxon>
    </lineage>
</organism>
<evidence type="ECO:0000256" key="1">
    <source>
        <dbReference type="ARBA" id="ARBA00022475"/>
    </source>
</evidence>
<evidence type="ECO:0000256" key="2">
    <source>
        <dbReference type="ARBA" id="ARBA00022519"/>
    </source>
</evidence>
<dbReference type="PANTHER" id="PTHR34990:SF2">
    <property type="entry name" value="BLL8164 PROTEIN"/>
    <property type="match status" value="1"/>
</dbReference>
<name>A0A286T754_9GAMM</name>
<keyword evidence="8" id="KW-1185">Reference proteome</keyword>
<evidence type="ECO:0000259" key="6">
    <source>
        <dbReference type="Pfam" id="PF00149"/>
    </source>
</evidence>
<dbReference type="Proteomes" id="UP000266313">
    <property type="component" value="Chromosome"/>
</dbReference>
<dbReference type="InterPro" id="IPR004843">
    <property type="entry name" value="Calcineurin-like_PHP"/>
</dbReference>
<keyword evidence="5" id="KW-0464">Manganese</keyword>
<evidence type="ECO:0000256" key="3">
    <source>
        <dbReference type="ARBA" id="ARBA00022723"/>
    </source>
</evidence>
<dbReference type="GO" id="GO:0016020">
    <property type="term" value="C:membrane"/>
    <property type="evidence" value="ECO:0007669"/>
    <property type="project" value="GOC"/>
</dbReference>
<dbReference type="SUPFAM" id="SSF56300">
    <property type="entry name" value="Metallo-dependent phosphatases"/>
    <property type="match status" value="1"/>
</dbReference>
<keyword evidence="4" id="KW-0472">Membrane</keyword>
<dbReference type="CDD" id="cd07398">
    <property type="entry name" value="MPP_YbbF-LpxH"/>
    <property type="match status" value="1"/>
</dbReference>
<feature type="domain" description="Calcineurin-like phosphoesterase" evidence="6">
    <location>
        <begin position="6"/>
        <end position="205"/>
    </location>
</feature>
<dbReference type="Gene3D" id="3.60.21.10">
    <property type="match status" value="1"/>
</dbReference>
<keyword evidence="1" id="KW-1003">Cell membrane</keyword>